<evidence type="ECO:0000256" key="2">
    <source>
        <dbReference type="SAM" id="Phobius"/>
    </source>
</evidence>
<keyword evidence="2" id="KW-1133">Transmembrane helix</keyword>
<keyword evidence="4" id="KW-1185">Reference proteome</keyword>
<dbReference type="EMBL" id="RHJS01000002">
    <property type="protein sequence ID" value="RRK31733.1"/>
    <property type="molecule type" value="Genomic_DNA"/>
</dbReference>
<sequence length="698" mass="74371">MLDWIFEGIVNWISSIVSQMMDAVSGLFLQALGTDMTAMEEYFPFVAKAFTVIQYTAWAVLFLITVWQLFRVFGGPITEAENPWTLLARSSIFALLIGYARPIFMITLDIARAPYTALMDISMTAEDFTFAGVEEALSNGLTTIVAVVSVVGLLLLVILEISLGWNYFKLLLETVERYIVVGVLCYTSPLAFSIGASKTTAPVFKSWCRMVGSQLLLLVMNVWFLRGFNSSVGQYMGNGGALSTGQGSIFLWLFCALAFLKTAQKFDSYLAAMGLNVAQTGSSMGMELLMAARVISGVGGGARSAGSVFGKGGSTVTGTGAAASGFAAGFASKFKGNSYVRDAVVDGGIRMGAGGSVGFVGRAFGGMAARNGAALTGDSISSVASRSPNVSGSIAGDIADRSLGNYMPQLGGYQLKDTQISGGQISTVATSANGQSSNVEMYHAAQFDKPDGPHSVITASDGSQWYQMASGAGAGAFYDAPAFSGDISEAAQVAQAFPDAAEGTTLRTVGDGVIEASGADGSNSMWYNSAYYDEPDAPHTIMQSANGVDWYAMQQHAQTPEFESGAAAAMYNQAQFQEFMPGYEQQISSVDGSGRADGHFEVRHENGSGTMFFDTAQYAAPRGDYQVFEDARGGQWYAVRGEASVEHKPVYENGKPVYDGENVRSVSVETVRYKQTPARFAEPKPRKNFGSKPPRRKR</sequence>
<feature type="transmembrane region" description="Helical" evidence="2">
    <location>
        <begin position="240"/>
        <end position="260"/>
    </location>
</feature>
<keyword evidence="2" id="KW-0812">Transmembrane</keyword>
<dbReference type="RefSeq" id="WP_125127358.1">
    <property type="nucleotide sequence ID" value="NZ_RHJS01000002.1"/>
</dbReference>
<feature type="transmembrane region" description="Helical" evidence="2">
    <location>
        <begin position="144"/>
        <end position="165"/>
    </location>
</feature>
<feature type="transmembrane region" description="Helical" evidence="2">
    <location>
        <begin position="45"/>
        <end position="70"/>
    </location>
</feature>
<keyword evidence="2" id="KW-0472">Membrane</keyword>
<feature type="transmembrane region" description="Helical" evidence="2">
    <location>
        <begin position="177"/>
        <end position="195"/>
    </location>
</feature>
<gene>
    <name evidence="3" type="ORF">EBB54_10425</name>
</gene>
<dbReference type="Proteomes" id="UP000274920">
    <property type="component" value="Unassembled WGS sequence"/>
</dbReference>
<protein>
    <submittedName>
        <fullName evidence="3">Uncharacterized protein</fullName>
    </submittedName>
</protein>
<accession>A0A426DGJ0</accession>
<organism evidence="3 4">
    <name type="scientific">Schaedlerella arabinosiphila</name>
    <dbReference type="NCBI Taxonomy" id="2044587"/>
    <lineage>
        <taxon>Bacteria</taxon>
        <taxon>Bacillati</taxon>
        <taxon>Bacillota</taxon>
        <taxon>Clostridia</taxon>
        <taxon>Lachnospirales</taxon>
        <taxon>Lachnospiraceae</taxon>
        <taxon>Schaedlerella</taxon>
    </lineage>
</organism>
<feature type="compositionally biased region" description="Basic residues" evidence="1">
    <location>
        <begin position="686"/>
        <end position="698"/>
    </location>
</feature>
<proteinExistence type="predicted"/>
<evidence type="ECO:0000256" key="1">
    <source>
        <dbReference type="SAM" id="MobiDB-lite"/>
    </source>
</evidence>
<feature type="transmembrane region" description="Helical" evidence="2">
    <location>
        <begin position="90"/>
        <end position="111"/>
    </location>
</feature>
<feature type="transmembrane region" description="Helical" evidence="2">
    <location>
        <begin position="207"/>
        <end position="228"/>
    </location>
</feature>
<dbReference type="AlphaFoldDB" id="A0A426DGJ0"/>
<comment type="caution">
    <text evidence="3">The sequence shown here is derived from an EMBL/GenBank/DDBJ whole genome shotgun (WGS) entry which is preliminary data.</text>
</comment>
<evidence type="ECO:0000313" key="4">
    <source>
        <dbReference type="Proteomes" id="UP000274920"/>
    </source>
</evidence>
<name>A0A426DGJ0_9FIRM</name>
<feature type="region of interest" description="Disordered" evidence="1">
    <location>
        <begin position="674"/>
        <end position="698"/>
    </location>
</feature>
<evidence type="ECO:0000313" key="3">
    <source>
        <dbReference type="EMBL" id="RRK31733.1"/>
    </source>
</evidence>
<feature type="transmembrane region" description="Helical" evidence="2">
    <location>
        <begin position="12"/>
        <end position="33"/>
    </location>
</feature>
<reference evidence="3" key="1">
    <citation type="submission" date="2018-10" db="EMBL/GenBank/DDBJ databases">
        <title>Schaedlerella arabinophila gen. nov. sp. nov., isolated from the mouse intestinal tract and comparative analysis with the genome of the closely related altered Schaedler flora strain ASF502.</title>
        <authorList>
            <person name="Miyake S."/>
            <person name="Soh M."/>
            <person name="Seedorf H."/>
        </authorList>
    </citation>
    <scope>NUCLEOTIDE SEQUENCE [LARGE SCALE GENOMIC DNA]</scope>
    <source>
        <strain evidence="3">DSM 106076</strain>
    </source>
</reference>